<dbReference type="PhylomeDB" id="B8MLV2"/>
<proteinExistence type="predicted"/>
<reference evidence="2" key="1">
    <citation type="journal article" date="2015" name="Genome Announc.">
        <title>Genome sequence of the AIDS-associated pathogen Penicillium marneffei (ATCC18224) and its near taxonomic relative Talaromyces stipitatus (ATCC10500).</title>
        <authorList>
            <person name="Nierman W.C."/>
            <person name="Fedorova-Abrams N.D."/>
            <person name="Andrianopoulos A."/>
        </authorList>
    </citation>
    <scope>NUCLEOTIDE SEQUENCE [LARGE SCALE GENOMIC DNA]</scope>
    <source>
        <strain evidence="2">ATCC 10500 / CBS 375.48 / QM 6759 / NRRL 1006</strain>
    </source>
</reference>
<evidence type="ECO:0000313" key="2">
    <source>
        <dbReference type="Proteomes" id="UP000001745"/>
    </source>
</evidence>
<dbReference type="Proteomes" id="UP000001745">
    <property type="component" value="Unassembled WGS sequence"/>
</dbReference>
<dbReference type="OrthoDB" id="5324692at2759"/>
<sequence>MAKPYFKRLTIVQLGKPRPKFSEFADEANARNSIPPCPGPNKPIVEFSPKLPNVVMTGANGKAGNICLSCFSGFLSDTPLETTAFVAARLASDQLGKVTCDLAHDYSQMAMSYAVSQRNEQIWRDAVKMGSKAEHCAGKRGMDEVEVFQARRMKGDVVQWHQLNSSPTVEICPFCYWTKAHMLGAAHMFSPVSRQLPQGHVHICSMMGSDTSETTATNSPDNFEDSVAWRGRILFDALRPGYEAGDWSPLTSAGRMLATNAPPCGGNIRGFSRGSNRRWYGRVNQAYGNQNDCTIIICEECYMRSVNGKPHANLFSQDMTKFACINTGSDGLIYCSTYTNRARGVVRQCAETGDLVSFARWWNMREELRRKKHSWNPIIEVQLQKEKLADAHRLTQARLKANAQINTMARLGSAGAAELAAGDTGWRYGNSQVGYGFWTSGAADAQMDWIRASNMPSGFEGNPINLVMDTQAILTQARQDELNFAAVE</sequence>
<dbReference type="VEuPathDB" id="FungiDB:TSTA_101180"/>
<dbReference type="AlphaFoldDB" id="B8MLV2"/>
<dbReference type="HOGENOM" id="CLU_023946_0_0_1"/>
<dbReference type="EMBL" id="EQ962658">
    <property type="protein sequence ID" value="EED13878.1"/>
    <property type="molecule type" value="Genomic_DNA"/>
</dbReference>
<protein>
    <submittedName>
        <fullName evidence="1">Uncharacterized protein</fullName>
    </submittedName>
</protein>
<gene>
    <name evidence="1" type="ORF">TSTA_101180</name>
</gene>
<accession>B8MLV2</accession>
<dbReference type="GeneID" id="8101806"/>
<organism evidence="1 2">
    <name type="scientific">Talaromyces stipitatus (strain ATCC 10500 / CBS 375.48 / QM 6759 / NRRL 1006)</name>
    <name type="common">Penicillium stipitatum</name>
    <dbReference type="NCBI Taxonomy" id="441959"/>
    <lineage>
        <taxon>Eukaryota</taxon>
        <taxon>Fungi</taxon>
        <taxon>Dikarya</taxon>
        <taxon>Ascomycota</taxon>
        <taxon>Pezizomycotina</taxon>
        <taxon>Eurotiomycetes</taxon>
        <taxon>Eurotiomycetidae</taxon>
        <taxon>Eurotiales</taxon>
        <taxon>Trichocomaceae</taxon>
        <taxon>Talaromyces</taxon>
        <taxon>Talaromyces sect. Talaromyces</taxon>
    </lineage>
</organism>
<keyword evidence="2" id="KW-1185">Reference proteome</keyword>
<evidence type="ECO:0000313" key="1">
    <source>
        <dbReference type="EMBL" id="EED13878.1"/>
    </source>
</evidence>
<name>B8MLV2_TALSN</name>
<dbReference type="InParanoid" id="B8MLV2"/>
<dbReference type="RefSeq" id="XP_002486116.1">
    <property type="nucleotide sequence ID" value="XM_002486071.1"/>
</dbReference>